<dbReference type="Pfam" id="PF13508">
    <property type="entry name" value="Acetyltransf_7"/>
    <property type="match status" value="1"/>
</dbReference>
<keyword evidence="2" id="KW-0012">Acyltransferase</keyword>
<keyword evidence="5" id="KW-1185">Reference proteome</keyword>
<gene>
    <name evidence="4" type="ORF">HU772_012230</name>
</gene>
<evidence type="ECO:0000259" key="3">
    <source>
        <dbReference type="PROSITE" id="PS51186"/>
    </source>
</evidence>
<organism evidence="4 5">
    <name type="scientific">Pseudomonas xantholysinigenes</name>
    <dbReference type="NCBI Taxonomy" id="2745490"/>
    <lineage>
        <taxon>Bacteria</taxon>
        <taxon>Pseudomonadati</taxon>
        <taxon>Pseudomonadota</taxon>
        <taxon>Gammaproteobacteria</taxon>
        <taxon>Pseudomonadales</taxon>
        <taxon>Pseudomonadaceae</taxon>
        <taxon>Pseudomonas</taxon>
    </lineage>
</organism>
<dbReference type="SUPFAM" id="SSF55729">
    <property type="entry name" value="Acyl-CoA N-acyltransferases (Nat)"/>
    <property type="match status" value="1"/>
</dbReference>
<proteinExistence type="predicted"/>
<dbReference type="CDD" id="cd04301">
    <property type="entry name" value="NAT_SF"/>
    <property type="match status" value="1"/>
</dbReference>
<reference evidence="4 5" key="1">
    <citation type="journal article" date="2020" name="Microorganisms">
        <title>Reliable Identification of Environmental Pseudomonas Isolates Using the rpoD Gene.</title>
        <authorList>
            <consortium name="The Broad Institute Genome Sequencing Platform"/>
            <person name="Girard L."/>
            <person name="Lood C."/>
            <person name="Rokni-Zadeh H."/>
            <person name="van Noort V."/>
            <person name="Lavigne R."/>
            <person name="De Mot R."/>
        </authorList>
    </citation>
    <scope>NUCLEOTIDE SEQUENCE [LARGE SCALE GENOMIC DNA]</scope>
    <source>
        <strain evidence="4 5">RW9S1A</strain>
    </source>
</reference>
<accession>A0A9E6Q298</accession>
<dbReference type="AlphaFoldDB" id="A0A9E6Q298"/>
<reference evidence="4 5" key="2">
    <citation type="journal article" date="2021" name="Microorganisms">
        <title>The Ever-Expanding Pseudomonas Genus: Description of 43 New Species and Partition of the Pseudomonas putida Group.</title>
        <authorList>
            <person name="Girard L."/>
            <person name="Lood C."/>
            <person name="Hofte M."/>
            <person name="Vandamme P."/>
            <person name="Rokni-Zadeh H."/>
            <person name="van Noort V."/>
            <person name="Lavigne R."/>
            <person name="De Mot R."/>
        </authorList>
    </citation>
    <scope>NUCLEOTIDE SEQUENCE [LARGE SCALE GENOMIC DNA]</scope>
    <source>
        <strain evidence="4 5">RW9S1A</strain>
    </source>
</reference>
<dbReference type="InterPro" id="IPR000182">
    <property type="entry name" value="GNAT_dom"/>
</dbReference>
<evidence type="ECO:0000256" key="2">
    <source>
        <dbReference type="ARBA" id="ARBA00023315"/>
    </source>
</evidence>
<evidence type="ECO:0000313" key="4">
    <source>
        <dbReference type="EMBL" id="QXI40940.1"/>
    </source>
</evidence>
<dbReference type="PANTHER" id="PTHR43800:SF1">
    <property type="entry name" value="PEPTIDYL-LYSINE N-ACETYLTRANSFERASE YJAB"/>
    <property type="match status" value="1"/>
</dbReference>
<dbReference type="EMBL" id="CP077095">
    <property type="protein sequence ID" value="QXI40940.1"/>
    <property type="molecule type" value="Genomic_DNA"/>
</dbReference>
<dbReference type="RefSeq" id="WP_186662164.1">
    <property type="nucleotide sequence ID" value="NZ_CP077095.1"/>
</dbReference>
<sequence>MHIRPTLARDVSLLPAVERSAAQAFRQLPSLAWLADSEVMTEADHLAFAIAGTSWVAVDAHDHPAGFLCATVAADALHINELSVSHQAQGQGLGRRLLDQATQAARQRGLAWLTLTTFADVPWNAPFYQRYGFISQPVANLDPRLLAVLAEERAHGLENRCAMRLSLTL</sequence>
<dbReference type="PANTHER" id="PTHR43800">
    <property type="entry name" value="PEPTIDYL-LYSINE N-ACETYLTRANSFERASE YJAB"/>
    <property type="match status" value="1"/>
</dbReference>
<dbReference type="InterPro" id="IPR016181">
    <property type="entry name" value="Acyl_CoA_acyltransferase"/>
</dbReference>
<name>A0A9E6Q298_9PSED</name>
<dbReference type="PROSITE" id="PS51186">
    <property type="entry name" value="GNAT"/>
    <property type="match status" value="1"/>
</dbReference>
<dbReference type="GO" id="GO:0016747">
    <property type="term" value="F:acyltransferase activity, transferring groups other than amino-acyl groups"/>
    <property type="evidence" value="ECO:0007669"/>
    <property type="project" value="InterPro"/>
</dbReference>
<protein>
    <submittedName>
        <fullName evidence="4">GNAT family N-acetyltransferase</fullName>
    </submittedName>
</protein>
<dbReference type="Proteomes" id="UP000633418">
    <property type="component" value="Chromosome"/>
</dbReference>
<keyword evidence="1" id="KW-0808">Transferase</keyword>
<evidence type="ECO:0000256" key="1">
    <source>
        <dbReference type="ARBA" id="ARBA00022679"/>
    </source>
</evidence>
<dbReference type="Gene3D" id="3.40.630.30">
    <property type="match status" value="1"/>
</dbReference>
<evidence type="ECO:0000313" key="5">
    <source>
        <dbReference type="Proteomes" id="UP000633418"/>
    </source>
</evidence>
<feature type="domain" description="N-acetyltransferase" evidence="3">
    <location>
        <begin position="1"/>
        <end position="155"/>
    </location>
</feature>
<dbReference type="KEGG" id="pxn:HU772_012230"/>